<keyword evidence="1" id="KW-0812">Transmembrane</keyword>
<evidence type="ECO:0000313" key="4">
    <source>
        <dbReference type="Proteomes" id="UP000601223"/>
    </source>
</evidence>
<keyword evidence="1" id="KW-0472">Membrane</keyword>
<sequence>MTDQTPPPVPPQYPPYQQPPQYNTYAILALVLAIFVLPPLGIYFGGKAKQQIAVTGERGVEFATAAVVIGWVLTGLFIAMIALWCAMAGIFAGGATIGM</sequence>
<evidence type="ECO:0000256" key="1">
    <source>
        <dbReference type="SAM" id="Phobius"/>
    </source>
</evidence>
<feature type="domain" description="DUF4190" evidence="2">
    <location>
        <begin position="25"/>
        <end position="79"/>
    </location>
</feature>
<dbReference type="RefSeq" id="WP_203753780.1">
    <property type="nucleotide sequence ID" value="NZ_BONF01000041.1"/>
</dbReference>
<keyword evidence="1" id="KW-1133">Transmembrane helix</keyword>
<feature type="transmembrane region" description="Helical" evidence="1">
    <location>
        <begin position="65"/>
        <end position="92"/>
    </location>
</feature>
<dbReference type="InterPro" id="IPR025241">
    <property type="entry name" value="DUF4190"/>
</dbReference>
<proteinExistence type="predicted"/>
<organism evidence="3 4">
    <name type="scientific">Catellatospora bangladeshensis</name>
    <dbReference type="NCBI Taxonomy" id="310355"/>
    <lineage>
        <taxon>Bacteria</taxon>
        <taxon>Bacillati</taxon>
        <taxon>Actinomycetota</taxon>
        <taxon>Actinomycetes</taxon>
        <taxon>Micromonosporales</taxon>
        <taxon>Micromonosporaceae</taxon>
        <taxon>Catellatospora</taxon>
    </lineage>
</organism>
<evidence type="ECO:0000313" key="3">
    <source>
        <dbReference type="EMBL" id="GIF84849.1"/>
    </source>
</evidence>
<evidence type="ECO:0000259" key="2">
    <source>
        <dbReference type="Pfam" id="PF13828"/>
    </source>
</evidence>
<feature type="transmembrane region" description="Helical" evidence="1">
    <location>
        <begin position="25"/>
        <end position="44"/>
    </location>
</feature>
<reference evidence="3 4" key="1">
    <citation type="submission" date="2021-01" db="EMBL/GenBank/DDBJ databases">
        <title>Whole genome shotgun sequence of Catellatospora bangladeshensis NBRC 107357.</title>
        <authorList>
            <person name="Komaki H."/>
            <person name="Tamura T."/>
        </authorList>
    </citation>
    <scope>NUCLEOTIDE SEQUENCE [LARGE SCALE GENOMIC DNA]</scope>
    <source>
        <strain evidence="3 4">NBRC 107357</strain>
    </source>
</reference>
<dbReference type="Proteomes" id="UP000601223">
    <property type="component" value="Unassembled WGS sequence"/>
</dbReference>
<dbReference type="AlphaFoldDB" id="A0A8J3JXD9"/>
<keyword evidence="4" id="KW-1185">Reference proteome</keyword>
<dbReference type="Pfam" id="PF13828">
    <property type="entry name" value="DUF4190"/>
    <property type="match status" value="1"/>
</dbReference>
<comment type="caution">
    <text evidence="3">The sequence shown here is derived from an EMBL/GenBank/DDBJ whole genome shotgun (WGS) entry which is preliminary data.</text>
</comment>
<name>A0A8J3JXD9_9ACTN</name>
<dbReference type="EMBL" id="BONF01000041">
    <property type="protein sequence ID" value="GIF84849.1"/>
    <property type="molecule type" value="Genomic_DNA"/>
</dbReference>
<protein>
    <recommendedName>
        <fullName evidence="2">DUF4190 domain-containing protein</fullName>
    </recommendedName>
</protein>
<gene>
    <name evidence="3" type="ORF">Cba03nite_61980</name>
</gene>
<accession>A0A8J3JXD9</accession>